<evidence type="ECO:0000313" key="2">
    <source>
        <dbReference type="Proteomes" id="UP000249396"/>
    </source>
</evidence>
<protein>
    <submittedName>
        <fullName evidence="1">Uncharacterized protein</fullName>
    </submittedName>
</protein>
<dbReference type="AlphaFoldDB" id="A0A2W4QTS2"/>
<reference evidence="1 2" key="1">
    <citation type="journal article" date="2018" name="Aquat. Microb. Ecol.">
        <title>Gammaproteobacterial methanotrophs dominate.</title>
        <authorList>
            <person name="Rissanen A.J."/>
            <person name="Saarenheimo J."/>
            <person name="Tiirola M."/>
            <person name="Peura S."/>
            <person name="Aalto S.L."/>
            <person name="Karvinen A."/>
            <person name="Nykanen H."/>
        </authorList>
    </citation>
    <scope>NUCLEOTIDE SEQUENCE [LARGE SCALE GENOMIC DNA]</scope>
    <source>
        <strain evidence="1">AMbin10</strain>
    </source>
</reference>
<evidence type="ECO:0000313" key="1">
    <source>
        <dbReference type="EMBL" id="PZN73559.1"/>
    </source>
</evidence>
<organism evidence="1 2">
    <name type="scientific">Candidatus Methylumidiphilus alinenensis</name>
    <dbReference type="NCBI Taxonomy" id="2202197"/>
    <lineage>
        <taxon>Bacteria</taxon>
        <taxon>Pseudomonadati</taxon>
        <taxon>Pseudomonadota</taxon>
        <taxon>Gammaproteobacteria</taxon>
        <taxon>Methylococcales</taxon>
        <taxon>Candidatus Methylumidiphilus</taxon>
    </lineage>
</organism>
<comment type="caution">
    <text evidence="1">The sequence shown here is derived from an EMBL/GenBank/DDBJ whole genome shotgun (WGS) entry which is preliminary data.</text>
</comment>
<sequence>MRKSESNSPAKDEDERVSAAHCAIQSYGMGFINQCCAHLTLALQDGFVRIRLGYPSTKTEAGSLLIRLGALKLVDETGSLGAMYKITLLGIHMLHRLRQLA</sequence>
<accession>A0A2W4QTS2</accession>
<name>A0A2W4QTS2_9GAMM</name>
<dbReference type="Proteomes" id="UP000249396">
    <property type="component" value="Unassembled WGS sequence"/>
</dbReference>
<gene>
    <name evidence="1" type="ORF">DM484_22455</name>
</gene>
<dbReference type="EMBL" id="QJPH01000454">
    <property type="protein sequence ID" value="PZN73559.1"/>
    <property type="molecule type" value="Genomic_DNA"/>
</dbReference>
<proteinExistence type="predicted"/>